<name>A0ABS9ZT06_9SPHI</name>
<dbReference type="InterPro" id="IPR000644">
    <property type="entry name" value="CBS_dom"/>
</dbReference>
<dbReference type="PANTHER" id="PTHR22572">
    <property type="entry name" value="SUGAR-1-PHOSPHATE GUANYL TRANSFERASE"/>
    <property type="match status" value="1"/>
</dbReference>
<comment type="caution">
    <text evidence="3">The sequence shown here is derived from an EMBL/GenBank/DDBJ whole genome shotgun (WGS) entry which is preliminary data.</text>
</comment>
<dbReference type="Gene3D" id="3.90.550.10">
    <property type="entry name" value="Spore Coat Polysaccharide Biosynthesis Protein SpsA, Chain A"/>
    <property type="match status" value="1"/>
</dbReference>
<organism evidence="3 4">
    <name type="scientific">Pedobacter montanisoli</name>
    <dbReference type="NCBI Taxonomy" id="2923277"/>
    <lineage>
        <taxon>Bacteria</taxon>
        <taxon>Pseudomonadati</taxon>
        <taxon>Bacteroidota</taxon>
        <taxon>Sphingobacteriia</taxon>
        <taxon>Sphingobacteriales</taxon>
        <taxon>Sphingobacteriaceae</taxon>
        <taxon>Pedobacter</taxon>
    </lineage>
</organism>
<dbReference type="SUPFAM" id="SSF54631">
    <property type="entry name" value="CBS-domain pair"/>
    <property type="match status" value="1"/>
</dbReference>
<evidence type="ECO:0000313" key="3">
    <source>
        <dbReference type="EMBL" id="MCJ0741507.1"/>
    </source>
</evidence>
<proteinExistence type="predicted"/>
<dbReference type="CDD" id="cd06426">
    <property type="entry name" value="NTP_transferase_like_2"/>
    <property type="match status" value="1"/>
</dbReference>
<dbReference type="Gene3D" id="3.10.580.10">
    <property type="entry name" value="CBS-domain"/>
    <property type="match status" value="1"/>
</dbReference>
<dbReference type="InterPro" id="IPR029044">
    <property type="entry name" value="Nucleotide-diphossugar_trans"/>
</dbReference>
<dbReference type="EMBL" id="JALGBH010000001">
    <property type="protein sequence ID" value="MCJ0741507.1"/>
    <property type="molecule type" value="Genomic_DNA"/>
</dbReference>
<sequence length="350" mass="39912">MKEIVARHTIDQTQSVREALIKLDEIAPDSILFVTDTNKKLLGSLTDGDLRRGFIKGLDFSNRLLDFVQAHPVYIEEGNYPLSEIENFRKNMLKVIPIVNQEKIIVDILSFRTRKSIILADAVIMAGGEGKRLRPLTEDTPKPLLKVGEKPIIEYNIDRLINVGIEKINISINYLGEQIEEYFGTGTGKGVRINYLKEEMPLGTIGSILLVDNVENDDIIVMNSDLLTNIDFVDFFKTYRDSGADMAVAATTYHVDVPYAVLELGEGSEVRSLKEKPRYTYYSNAGIYILKKHLLKLIPQNKFFDITDLMDKILEMNLKLVTYPINGYWLDIGKHEDFKKAQEDIKHLRL</sequence>
<keyword evidence="1" id="KW-0129">CBS domain</keyword>
<evidence type="ECO:0000256" key="1">
    <source>
        <dbReference type="PROSITE-ProRule" id="PRU00703"/>
    </source>
</evidence>
<dbReference type="SUPFAM" id="SSF53448">
    <property type="entry name" value="Nucleotide-diphospho-sugar transferases"/>
    <property type="match status" value="1"/>
</dbReference>
<accession>A0ABS9ZT06</accession>
<dbReference type="InterPro" id="IPR046342">
    <property type="entry name" value="CBS_dom_sf"/>
</dbReference>
<evidence type="ECO:0000259" key="2">
    <source>
        <dbReference type="PROSITE" id="PS51371"/>
    </source>
</evidence>
<dbReference type="Proteomes" id="UP001165460">
    <property type="component" value="Unassembled WGS sequence"/>
</dbReference>
<reference evidence="3" key="1">
    <citation type="submission" date="2022-03" db="EMBL/GenBank/DDBJ databases">
        <authorList>
            <person name="Woo C.Y."/>
        </authorList>
    </citation>
    <scope>NUCLEOTIDE SEQUENCE</scope>
    <source>
        <strain evidence="3">CYS-01</strain>
    </source>
</reference>
<dbReference type="InterPro" id="IPR005835">
    <property type="entry name" value="NTP_transferase_dom"/>
</dbReference>
<protein>
    <submittedName>
        <fullName evidence="3">Nucleotidyltransferase family protein</fullName>
    </submittedName>
</protein>
<dbReference type="InterPro" id="IPR050486">
    <property type="entry name" value="Mannose-1P_guanyltransferase"/>
</dbReference>
<dbReference type="RefSeq" id="WP_243358455.1">
    <property type="nucleotide sequence ID" value="NZ_JALGBH010000001.1"/>
</dbReference>
<feature type="domain" description="CBS" evidence="2">
    <location>
        <begin position="1"/>
        <end position="60"/>
    </location>
</feature>
<evidence type="ECO:0000313" key="4">
    <source>
        <dbReference type="Proteomes" id="UP001165460"/>
    </source>
</evidence>
<dbReference type="PROSITE" id="PS51371">
    <property type="entry name" value="CBS"/>
    <property type="match status" value="1"/>
</dbReference>
<dbReference type="Pfam" id="PF00483">
    <property type="entry name" value="NTP_transferase"/>
    <property type="match status" value="1"/>
</dbReference>
<keyword evidence="4" id="KW-1185">Reference proteome</keyword>
<gene>
    <name evidence="3" type="ORF">MMF97_02210</name>
</gene>